<dbReference type="InterPro" id="IPR000873">
    <property type="entry name" value="AMP-dep_synth/lig_dom"/>
</dbReference>
<evidence type="ECO:0000313" key="7">
    <source>
        <dbReference type="Proteomes" id="UP001190700"/>
    </source>
</evidence>
<dbReference type="GO" id="GO:0044550">
    <property type="term" value="P:secondary metabolite biosynthetic process"/>
    <property type="evidence" value="ECO:0007669"/>
    <property type="project" value="TreeGrafter"/>
</dbReference>
<evidence type="ECO:0000313" key="6">
    <source>
        <dbReference type="EMBL" id="KAK3272859.1"/>
    </source>
</evidence>
<organism evidence="6 7">
    <name type="scientific">Cymbomonas tetramitiformis</name>
    <dbReference type="NCBI Taxonomy" id="36881"/>
    <lineage>
        <taxon>Eukaryota</taxon>
        <taxon>Viridiplantae</taxon>
        <taxon>Chlorophyta</taxon>
        <taxon>Pyramimonadophyceae</taxon>
        <taxon>Pyramimonadales</taxon>
        <taxon>Pyramimonadaceae</taxon>
        <taxon>Cymbomonas</taxon>
    </lineage>
</organism>
<proteinExistence type="predicted"/>
<evidence type="ECO:0000256" key="1">
    <source>
        <dbReference type="ARBA" id="ARBA00022450"/>
    </source>
</evidence>
<dbReference type="SUPFAM" id="SSF53474">
    <property type="entry name" value="alpha/beta-Hydrolases"/>
    <property type="match status" value="1"/>
</dbReference>
<feature type="compositionally biased region" description="Low complexity" evidence="4">
    <location>
        <begin position="832"/>
        <end position="842"/>
    </location>
</feature>
<dbReference type="Proteomes" id="UP001190700">
    <property type="component" value="Unassembled WGS sequence"/>
</dbReference>
<dbReference type="Gene3D" id="2.30.38.10">
    <property type="entry name" value="Luciferase, Domain 3"/>
    <property type="match status" value="1"/>
</dbReference>
<dbReference type="SUPFAM" id="SSF52777">
    <property type="entry name" value="CoA-dependent acyltransferases"/>
    <property type="match status" value="1"/>
</dbReference>
<dbReference type="Gene3D" id="3.40.50.1820">
    <property type="entry name" value="alpha/beta hydrolase"/>
    <property type="match status" value="1"/>
</dbReference>
<dbReference type="InterPro" id="IPR005674">
    <property type="entry name" value="CocE/Ser_esterase"/>
</dbReference>
<dbReference type="Gene3D" id="1.10.1200.10">
    <property type="entry name" value="ACP-like"/>
    <property type="match status" value="1"/>
</dbReference>
<keyword evidence="1" id="KW-0596">Phosphopantetheine</keyword>
<dbReference type="EMBL" id="LGRX02008757">
    <property type="protein sequence ID" value="KAK3272859.1"/>
    <property type="molecule type" value="Genomic_DNA"/>
</dbReference>
<dbReference type="GO" id="GO:0031177">
    <property type="term" value="F:phosphopantetheine binding"/>
    <property type="evidence" value="ECO:0007669"/>
    <property type="project" value="TreeGrafter"/>
</dbReference>
<dbReference type="Gene3D" id="3.40.50.980">
    <property type="match status" value="2"/>
</dbReference>
<dbReference type="GO" id="GO:0005737">
    <property type="term" value="C:cytoplasm"/>
    <property type="evidence" value="ECO:0007669"/>
    <property type="project" value="TreeGrafter"/>
</dbReference>
<dbReference type="InterPro" id="IPR000383">
    <property type="entry name" value="Xaa-Pro-like_dom"/>
</dbReference>
<evidence type="ECO:0000256" key="4">
    <source>
        <dbReference type="SAM" id="MobiDB-lite"/>
    </source>
</evidence>
<dbReference type="InterPro" id="IPR009081">
    <property type="entry name" value="PP-bd_ACP"/>
</dbReference>
<dbReference type="InterPro" id="IPR008979">
    <property type="entry name" value="Galactose-bd-like_sf"/>
</dbReference>
<dbReference type="PROSITE" id="PS50075">
    <property type="entry name" value="CARRIER"/>
    <property type="match status" value="1"/>
</dbReference>
<dbReference type="InterPro" id="IPR013736">
    <property type="entry name" value="Xaa-Pro_dipept_C"/>
</dbReference>
<dbReference type="InterPro" id="IPR045851">
    <property type="entry name" value="AMP-bd_C_sf"/>
</dbReference>
<dbReference type="FunFam" id="3.40.50.980:FF:000001">
    <property type="entry name" value="Non-ribosomal peptide synthetase"/>
    <property type="match status" value="1"/>
</dbReference>
<reference evidence="6 7" key="1">
    <citation type="journal article" date="2015" name="Genome Biol. Evol.">
        <title>Comparative Genomics of a Bacterivorous Green Alga Reveals Evolutionary Causalities and Consequences of Phago-Mixotrophic Mode of Nutrition.</title>
        <authorList>
            <person name="Burns J.A."/>
            <person name="Paasch A."/>
            <person name="Narechania A."/>
            <person name="Kim E."/>
        </authorList>
    </citation>
    <scope>NUCLEOTIDE SEQUENCE [LARGE SCALE GENOMIC DNA]</scope>
    <source>
        <strain evidence="6 7">PLY_AMNH</strain>
    </source>
</reference>
<dbReference type="InterPro" id="IPR029063">
    <property type="entry name" value="SAM-dependent_MTases_sf"/>
</dbReference>
<feature type="region of interest" description="Disordered" evidence="4">
    <location>
        <begin position="810"/>
        <end position="863"/>
    </location>
</feature>
<feature type="domain" description="Carrier" evidence="5">
    <location>
        <begin position="1380"/>
        <end position="1455"/>
    </location>
</feature>
<dbReference type="InterPro" id="IPR029058">
    <property type="entry name" value="AB_hydrolase_fold"/>
</dbReference>
<dbReference type="InterPro" id="IPR020845">
    <property type="entry name" value="AMP-binding_CS"/>
</dbReference>
<dbReference type="Gene3D" id="3.30.300.30">
    <property type="match status" value="2"/>
</dbReference>
<dbReference type="Gene3D" id="1.10.3020.10">
    <property type="entry name" value="alpha-amino acid ester hydrolase ( Helical cap domain)"/>
    <property type="match status" value="1"/>
</dbReference>
<name>A0AAE0G7D2_9CHLO</name>
<dbReference type="Pfam" id="PF13847">
    <property type="entry name" value="Methyltransf_31"/>
    <property type="match status" value="1"/>
</dbReference>
<dbReference type="PANTHER" id="PTHR45527">
    <property type="entry name" value="NONRIBOSOMAL PEPTIDE SYNTHETASE"/>
    <property type="match status" value="1"/>
</dbReference>
<dbReference type="PROSITE" id="PS00012">
    <property type="entry name" value="PHOSPHOPANTETHEINE"/>
    <property type="match status" value="1"/>
</dbReference>
<dbReference type="InterPro" id="IPR036736">
    <property type="entry name" value="ACP-like_sf"/>
</dbReference>
<dbReference type="Pfam" id="PF00550">
    <property type="entry name" value="PP-binding"/>
    <property type="match status" value="1"/>
</dbReference>
<keyword evidence="3" id="KW-0378">Hydrolase</keyword>
<evidence type="ECO:0000256" key="3">
    <source>
        <dbReference type="ARBA" id="ARBA00022801"/>
    </source>
</evidence>
<dbReference type="NCBIfam" id="TIGR01733">
    <property type="entry name" value="AA-adenyl-dom"/>
    <property type="match status" value="1"/>
</dbReference>
<evidence type="ECO:0000256" key="2">
    <source>
        <dbReference type="ARBA" id="ARBA00022553"/>
    </source>
</evidence>
<feature type="region of interest" description="Disordered" evidence="4">
    <location>
        <begin position="766"/>
        <end position="786"/>
    </location>
</feature>
<feature type="compositionally biased region" description="Polar residues" evidence="4">
    <location>
        <begin position="854"/>
        <end position="863"/>
    </location>
</feature>
<dbReference type="CDD" id="cd02440">
    <property type="entry name" value="AdoMet_MTases"/>
    <property type="match status" value="1"/>
</dbReference>
<dbReference type="PROSITE" id="PS00455">
    <property type="entry name" value="AMP_BINDING"/>
    <property type="match status" value="1"/>
</dbReference>
<dbReference type="SUPFAM" id="SSF47336">
    <property type="entry name" value="ACP-like"/>
    <property type="match status" value="1"/>
</dbReference>
<gene>
    <name evidence="6" type="ORF">CYMTET_18862</name>
</gene>
<dbReference type="Pfam" id="PF08530">
    <property type="entry name" value="PepX_C"/>
    <property type="match status" value="1"/>
</dbReference>
<dbReference type="SUPFAM" id="SSF56801">
    <property type="entry name" value="Acetyl-CoA synthetase-like"/>
    <property type="match status" value="1"/>
</dbReference>
<dbReference type="SUPFAM" id="SSF53335">
    <property type="entry name" value="S-adenosyl-L-methionine-dependent methyltransferases"/>
    <property type="match status" value="1"/>
</dbReference>
<dbReference type="Pfam" id="PF00501">
    <property type="entry name" value="AMP-binding"/>
    <property type="match status" value="1"/>
</dbReference>
<evidence type="ECO:0000259" key="5">
    <source>
        <dbReference type="PROSITE" id="PS50075"/>
    </source>
</evidence>
<protein>
    <recommendedName>
        <fullName evidence="5">Carrier domain-containing protein</fullName>
    </recommendedName>
</protein>
<comment type="caution">
    <text evidence="6">The sequence shown here is derived from an EMBL/GenBank/DDBJ whole genome shotgun (WGS) entry which is preliminary data.</text>
</comment>
<feature type="compositionally biased region" description="Basic and acidic residues" evidence="4">
    <location>
        <begin position="777"/>
        <end position="786"/>
    </location>
</feature>
<dbReference type="Pfam" id="PF02129">
    <property type="entry name" value="Peptidase_S15"/>
    <property type="match status" value="1"/>
</dbReference>
<keyword evidence="2" id="KW-0597">Phosphoprotein</keyword>
<dbReference type="InterPro" id="IPR025714">
    <property type="entry name" value="Methyltranfer_dom"/>
</dbReference>
<dbReference type="InterPro" id="IPR006162">
    <property type="entry name" value="Ppantetheine_attach_site"/>
</dbReference>
<dbReference type="PANTHER" id="PTHR45527:SF1">
    <property type="entry name" value="FATTY ACID SYNTHASE"/>
    <property type="match status" value="1"/>
</dbReference>
<dbReference type="SUPFAM" id="SSF49785">
    <property type="entry name" value="Galactose-binding domain-like"/>
    <property type="match status" value="1"/>
</dbReference>
<dbReference type="InterPro" id="IPR010071">
    <property type="entry name" value="AA_adenyl_dom"/>
</dbReference>
<dbReference type="SMART" id="SM00939">
    <property type="entry name" value="PepX_C"/>
    <property type="match status" value="1"/>
</dbReference>
<sequence length="2225" mass="239828">MTRERHVSFQTATAYVKQGHALHLCNQASDSKLFLGELSGQDVNFPARGLKTKSTQIPKTRNGLPASQSINVAVSKLFEDRCDKIFKPTPEVVDLPFHRSLLVGDNSEYISENFTIPKAVLAKLKALASEFQVDLRAQLVTAYYALIYRYTQNTSLVVSCVEPDQSISLARPRVNPESNLQGLVDSVSSSLLAAARLDPVSKAALAQLFRQHSAAQPKVVVTYREAQQQWLAGSARAALEEVLPEDVDWVFHFEVQDTGAVQGSFSFLANAYVSKLGAVVVKHFLEMLESLAEKSSVTVSHAAFLPEAEMRKLVSENNATSKKYPAGTVHRLFEQQAAANPNAPALDFPAENRTLSYAKLNQRANQLARRLRAALKATHKTGAAASQQQPIIGVYLERTPELLVTLLAVLKAGAAYVPLDPVYPKERITMMLEDSQARVVVSTEALMESLVLPSEDSPAAVCIDSEADLIEAQDGTDLLLDSQFANAARLMYIIFTSGSTGRPKGVQIDHSCVVNFLTSFQEKLKVSSTDTLLAVTTVCFDIAGLELYLPLISGARVLLADRAQAGDPAFLFRLIAERNVTLLQATPATWRMLVSFGWDKRCQQKVRALCGGEALPGELADSLVPLVKELWNVYGPTETTIWSTCAQVAADGKRLTNGVPIGQPIANTQVFVLDRNLQLQPEGLAGELWIAGDGLSRGYVGRADLTRERFVPCPFLPGAATMYSTGDLVRWNANTGLLECLGRLDNQVKIRGFRVELGEIETALASQPGVKQAVVDARQDPNGDGSERQLVAYVILDDDTLAPDEPARELEQPEHLEQNNKAAPDETGGSGTLSRSDSSDTLGDSDDELPSPTPGGTLSTMSSSKELEEIGHWGAIYDSAYASQNAVNDDPTLNFSGYDNSFTPRVPHEIPVVREWVERTCERIDEFKPKRVLEMGCGNGMILLRCALGCEKYIGVDLSEQAVEYVEQLLETPRFSHFQEKVTLTTGGAHESMRFQQEALDTIVCNGVSMYFPSANYTLQVIQEGLAALEPGGKFFLGDVRCNTLLPHFHAACQLYQGAEDAPAADLGVKIQRSMRMDKELLIDPELFLALIGRMEGLASVELDMKRGEHHSEFSMFRYDVTFVKKKSGGSESPGNAEHCYVPQLVRFDPSKHHPRHGLRETLRAQPAVLAFSGAADARLTVCAATLRYATGGTTHKELGPLRKQILTEAAAFEDVEPEEVYRLGQEMGYRVTLFWGGEDPTRFDALFVNLAVYIEMPVEALAITSTRAYMHACGAFEEGELEKLIPDARLKAWEDYTNRGASGPGKDDGRQVLKPQRIAQIREGLRHGLPEYMIPALFLGMERLPLTNNGKVDRQALPEPLLEDITAMADSARRDNVVAPKGPIEEQLARIFSELVGLAEVSATDDFFLIGGHSLLAMQLLGRLKKEFGVTLSLTQLVPNSVLQDLAAVVQAGGVGAEDGDVKDELSAAPDASSLQQALEQADPPVIRMVGPEEMEFQVEMESGVRVAMDDGVELAACLWRPVDPSGKFPALLDILPYRHMDGTVEADSSTYPYLAGCGYACVRVDVRGTGDSQGALDDEYSAQCTTDIHQAVAWAARQPWCNGRVVLMGCSWAAINALQVAAAPPAALAGVIAVCGTDDGFADDMHYMGGSLLNENLSWSAWMMHTAAQPATPASSAATQTLNTWRSAWLARLDAQMPGAPRWARQPQADAPYWQRKSLRHSAPGGASKVPLLAVGGTAAGGYVNSVPRLSAAAAGTVNAAPVRAIVGPWAHVYPHISPIGPQYGFLQEVVDWLQMHVSPTSSSAATAQEARPEFVVHASMVGRAAAGMWLAMDDALAAEKLTEDSHAYRLSEGVLATTGKNTAEVVMKVPGSCTDAAAALDGGDTTARPAGGASAGAWFTFTGQAAEMPTNQAAEDARALCFDTAKLEEDMLVCGTPSLTVQVQATTPGSPPSGNLVARLCAVAPGGKSSVRLSYYGVVNVSKVASESTAGNHAVSVTVDLNYTTVVIPAGYSLRLALSADYWPIVVPQWGGSGLSVRCRDARLLVPRAPAGSPAIAAAEAAAKRVVPTEVHIPRPAKVSVLKQGSQDVRETIGANSSSWCMSTATDHGSRKYQTHQAVVVKGTTSQEYSLGKLPESIVGPSIEAAIGAGHTVTYESTFKWPERKLSSGEVFPAVSAETRVSSTMASGSANALCITTNLEALQDGEMIFSRQWMDTISRTSI</sequence>
<dbReference type="Gene3D" id="3.30.559.30">
    <property type="entry name" value="Nonribosomal peptide synthetase, condensation domain"/>
    <property type="match status" value="1"/>
</dbReference>
<dbReference type="GO" id="GO:0043041">
    <property type="term" value="P:amino acid activation for nonribosomal peptide biosynthetic process"/>
    <property type="evidence" value="ECO:0007669"/>
    <property type="project" value="TreeGrafter"/>
</dbReference>
<dbReference type="NCBIfam" id="TIGR00976">
    <property type="entry name" value="CocE_NonD"/>
    <property type="match status" value="1"/>
</dbReference>
<accession>A0AAE0G7D2</accession>
<dbReference type="GO" id="GO:0008239">
    <property type="term" value="F:dipeptidyl-peptidase activity"/>
    <property type="evidence" value="ECO:0007669"/>
    <property type="project" value="InterPro"/>
</dbReference>
<dbReference type="Gene3D" id="2.60.120.260">
    <property type="entry name" value="Galactose-binding domain-like"/>
    <property type="match status" value="1"/>
</dbReference>
<dbReference type="Gene3D" id="3.40.50.150">
    <property type="entry name" value="Vaccinia Virus protein VP39"/>
    <property type="match status" value="1"/>
</dbReference>
<keyword evidence="7" id="KW-1185">Reference proteome</keyword>